<dbReference type="InterPro" id="IPR051612">
    <property type="entry name" value="Teichoic_Acid_Biosynth"/>
</dbReference>
<gene>
    <name evidence="1" type="ORF">S101258_00300</name>
</gene>
<name>A0A2S3U9J2_LACPN</name>
<sequence length="132" mass="15475">MLNFKEIYEALHEDYVFLLKIHPFVQNKPTLPYEYSDFYYDVSDYREINDLLLVADQLITDYSSVCFEYALLKRPMIFFAPDLADYMQSRSFYFNYFDFIPGSLAENTGDLIQQLKHPKLIGPSSMVSSTSS</sequence>
<protein>
    <submittedName>
        <fullName evidence="1">CDP-ribitol ribitolphosphotransferase</fullName>
        <ecNumber evidence="1">2.7.8.14</ecNumber>
    </submittedName>
</protein>
<dbReference type="Gene3D" id="3.40.50.12580">
    <property type="match status" value="1"/>
</dbReference>
<dbReference type="GO" id="GO:0047356">
    <property type="term" value="F:CDP-ribitol ribitolphosphotransferase activity"/>
    <property type="evidence" value="ECO:0007669"/>
    <property type="project" value="UniProtKB-EC"/>
</dbReference>
<evidence type="ECO:0000313" key="1">
    <source>
        <dbReference type="EMBL" id="POD88951.1"/>
    </source>
</evidence>
<reference evidence="1 2" key="1">
    <citation type="submission" date="2017-06" db="EMBL/GenBank/DDBJ databases">
        <title>Genome sequence of Lactobacillus plantarum subsp. plantarum strain SRCM101258.</title>
        <authorList>
            <person name="Cho S.H."/>
        </authorList>
    </citation>
    <scope>NUCLEOTIDE SEQUENCE [LARGE SCALE GENOMIC DNA]</scope>
    <source>
        <strain evidence="1 2">SRCM101258</strain>
    </source>
</reference>
<dbReference type="Proteomes" id="UP000236990">
    <property type="component" value="Unassembled WGS sequence"/>
</dbReference>
<dbReference type="EC" id="2.7.8.14" evidence="1"/>
<organism evidence="1 2">
    <name type="scientific">Lactiplantibacillus plantarum subsp. plantarum</name>
    <dbReference type="NCBI Taxonomy" id="337330"/>
    <lineage>
        <taxon>Bacteria</taxon>
        <taxon>Bacillati</taxon>
        <taxon>Bacillota</taxon>
        <taxon>Bacilli</taxon>
        <taxon>Lactobacillales</taxon>
        <taxon>Lactobacillaceae</taxon>
        <taxon>Lactiplantibacillus</taxon>
    </lineage>
</organism>
<dbReference type="AlphaFoldDB" id="A0A2S3U9J2"/>
<dbReference type="Pfam" id="PF04464">
    <property type="entry name" value="Glyphos_transf"/>
    <property type="match status" value="1"/>
</dbReference>
<comment type="caution">
    <text evidence="1">The sequence shown here is derived from an EMBL/GenBank/DDBJ whole genome shotgun (WGS) entry which is preliminary data.</text>
</comment>
<dbReference type="InterPro" id="IPR007554">
    <property type="entry name" value="Glycerophosphate_synth"/>
</dbReference>
<dbReference type="GO" id="GO:0047355">
    <property type="term" value="F:CDP-glycerol glycerophosphotransferase activity"/>
    <property type="evidence" value="ECO:0007669"/>
    <property type="project" value="InterPro"/>
</dbReference>
<evidence type="ECO:0000313" key="2">
    <source>
        <dbReference type="Proteomes" id="UP000236990"/>
    </source>
</evidence>
<proteinExistence type="predicted"/>
<accession>A0A2S3U9J2</accession>
<dbReference type="EMBL" id="NKCZ01000053">
    <property type="protein sequence ID" value="POD88951.1"/>
    <property type="molecule type" value="Genomic_DNA"/>
</dbReference>
<dbReference type="PANTHER" id="PTHR37316:SF3">
    <property type="entry name" value="TEICHOIC ACID GLYCEROL-PHOSPHATE TRANSFERASE"/>
    <property type="match status" value="1"/>
</dbReference>
<dbReference type="SUPFAM" id="SSF53756">
    <property type="entry name" value="UDP-Glycosyltransferase/glycogen phosphorylase"/>
    <property type="match status" value="1"/>
</dbReference>
<dbReference type="GO" id="GO:0016020">
    <property type="term" value="C:membrane"/>
    <property type="evidence" value="ECO:0007669"/>
    <property type="project" value="InterPro"/>
</dbReference>
<keyword evidence="1" id="KW-0808">Transferase</keyword>
<dbReference type="PANTHER" id="PTHR37316">
    <property type="entry name" value="TEICHOIC ACID GLYCEROL-PHOSPHATE PRIMASE"/>
    <property type="match status" value="1"/>
</dbReference>
<dbReference type="InterPro" id="IPR043148">
    <property type="entry name" value="TagF_C"/>
</dbReference>